<dbReference type="EMBL" id="JBJQND010000001">
    <property type="protein sequence ID" value="KAL3892317.1"/>
    <property type="molecule type" value="Genomic_DNA"/>
</dbReference>
<dbReference type="Proteomes" id="UP001634394">
    <property type="component" value="Unassembled WGS sequence"/>
</dbReference>
<sequence length="74" mass="8499">MNIFLVILVILGLLSASYGQPPPKIDSEPQKMYNGVRERNLFDILQQRQKREAADAFSPNRKEMLKLADSEIHD</sequence>
<organism evidence="2 3">
    <name type="scientific">Sinanodonta woodiana</name>
    <name type="common">Chinese pond mussel</name>
    <name type="synonym">Anodonta woodiana</name>
    <dbReference type="NCBI Taxonomy" id="1069815"/>
    <lineage>
        <taxon>Eukaryota</taxon>
        <taxon>Metazoa</taxon>
        <taxon>Spiralia</taxon>
        <taxon>Lophotrochozoa</taxon>
        <taxon>Mollusca</taxon>
        <taxon>Bivalvia</taxon>
        <taxon>Autobranchia</taxon>
        <taxon>Heteroconchia</taxon>
        <taxon>Palaeoheterodonta</taxon>
        <taxon>Unionida</taxon>
        <taxon>Unionoidea</taxon>
        <taxon>Unionidae</taxon>
        <taxon>Unioninae</taxon>
        <taxon>Sinanodonta</taxon>
    </lineage>
</organism>
<name>A0ABD3Y229_SINWO</name>
<keyword evidence="1" id="KW-0732">Signal</keyword>
<protein>
    <submittedName>
        <fullName evidence="2">Uncharacterized protein</fullName>
    </submittedName>
</protein>
<evidence type="ECO:0000256" key="1">
    <source>
        <dbReference type="SAM" id="SignalP"/>
    </source>
</evidence>
<gene>
    <name evidence="2" type="ORF">ACJMK2_004533</name>
</gene>
<keyword evidence="3" id="KW-1185">Reference proteome</keyword>
<dbReference type="AlphaFoldDB" id="A0ABD3Y229"/>
<accession>A0ABD3Y229</accession>
<feature type="chain" id="PRO_5044753497" evidence="1">
    <location>
        <begin position="20"/>
        <end position="74"/>
    </location>
</feature>
<reference evidence="2 3" key="1">
    <citation type="submission" date="2024-11" db="EMBL/GenBank/DDBJ databases">
        <title>Chromosome-level genome assembly of the freshwater bivalve Anodonta woodiana.</title>
        <authorList>
            <person name="Chen X."/>
        </authorList>
    </citation>
    <scope>NUCLEOTIDE SEQUENCE [LARGE SCALE GENOMIC DNA]</scope>
    <source>
        <strain evidence="2">MN2024</strain>
        <tissue evidence="2">Gills</tissue>
    </source>
</reference>
<evidence type="ECO:0000313" key="2">
    <source>
        <dbReference type="EMBL" id="KAL3892317.1"/>
    </source>
</evidence>
<proteinExistence type="predicted"/>
<feature type="signal peptide" evidence="1">
    <location>
        <begin position="1"/>
        <end position="19"/>
    </location>
</feature>
<comment type="caution">
    <text evidence="2">The sequence shown here is derived from an EMBL/GenBank/DDBJ whole genome shotgun (WGS) entry which is preliminary data.</text>
</comment>
<evidence type="ECO:0000313" key="3">
    <source>
        <dbReference type="Proteomes" id="UP001634394"/>
    </source>
</evidence>